<feature type="transmembrane region" description="Helical" evidence="7">
    <location>
        <begin position="94"/>
        <end position="111"/>
    </location>
</feature>
<reference evidence="9" key="1">
    <citation type="journal article" date="2021" name="Open Biol.">
        <title>Shared evolutionary footprints suggest mitochondrial oxidative damage underlies multiple complex I losses in fungi.</title>
        <authorList>
            <person name="Schikora-Tamarit M.A."/>
            <person name="Marcet-Houben M."/>
            <person name="Nosek J."/>
            <person name="Gabaldon T."/>
        </authorList>
    </citation>
    <scope>NUCLEOTIDE SEQUENCE</scope>
    <source>
        <strain evidence="9">CBS6341</strain>
    </source>
</reference>
<dbReference type="Gene3D" id="1.20.1250.20">
    <property type="entry name" value="MFS general substrate transporter like domains"/>
    <property type="match status" value="1"/>
</dbReference>
<feature type="domain" description="Major facilitator superfamily (MFS) profile" evidence="8">
    <location>
        <begin position="21"/>
        <end position="541"/>
    </location>
</feature>
<dbReference type="CDD" id="cd17330">
    <property type="entry name" value="MFS_SLC46_TetA_like"/>
    <property type="match status" value="1"/>
</dbReference>
<name>A0A9P8PK64_9ASCO</name>
<dbReference type="PANTHER" id="PTHR23504">
    <property type="entry name" value="MAJOR FACILITATOR SUPERFAMILY DOMAIN-CONTAINING PROTEIN 10"/>
    <property type="match status" value="1"/>
</dbReference>
<keyword evidence="5 7" id="KW-0472">Membrane</keyword>
<evidence type="ECO:0000256" key="6">
    <source>
        <dbReference type="SAM" id="MobiDB-lite"/>
    </source>
</evidence>
<comment type="caution">
    <text evidence="9">The sequence shown here is derived from an EMBL/GenBank/DDBJ whole genome shotgun (WGS) entry which is preliminary data.</text>
</comment>
<gene>
    <name evidence="9" type="ORF">WICMUC_003561</name>
</gene>
<dbReference type="PROSITE" id="PS50850">
    <property type="entry name" value="MFS"/>
    <property type="match status" value="1"/>
</dbReference>
<dbReference type="GO" id="GO:0016020">
    <property type="term" value="C:membrane"/>
    <property type="evidence" value="ECO:0007669"/>
    <property type="project" value="UniProtKB-SubCell"/>
</dbReference>
<dbReference type="SUPFAM" id="SSF103473">
    <property type="entry name" value="MFS general substrate transporter"/>
    <property type="match status" value="1"/>
</dbReference>
<sequence length="558" mass="63233">MPRPKVTESFRDQMRGFPFSQILLICLVRFAEPIAFTSLFPYVYFMVKDFGIAKTEAEIAKYSGYLSSTFAFCQFLTSYNWGRFADRHGRKPTLLIGLTGSICSLLTLGFAKNYYWALAARSIMGLLNGNVAVIRTMIGEVATERKHQALAFSTMPLIFQVGCVIGPMLGGYLSGKESRFAALRPLAEAFPYALPNIVVSSLLFTSMIVAIFFLEETHYKHKYRRDYFVEIGDFLKKVLFGVETKVRPWQSRKENVDSVDEETALIDDDNENQAQNYDGTNNDSDSSIQSVPNMISRRTSKALIRAYSLHEEGDIEEDKESWKALLTPHIFYAVVCNFIMSLHLTVHDEFLPIFLAYDVAKDKAGNLISKFPFKIVGGLNYTSEDTGRLLSSTGMLGIFVILVVFPYVDRHYESLPTYKRFIRIFPVTYTLTPFLVFLADHKTASMVICYVFTCFKTLATSISFPQILLIVHNSSPAKHRAMINGATISISALARCAGPLIWGYIFSWAQEYQIAWAGWWSLTVLALLAIYQSRYLRESSDEDEEENQTQSLQNDSTE</sequence>
<dbReference type="InterPro" id="IPR036259">
    <property type="entry name" value="MFS_trans_sf"/>
</dbReference>
<comment type="subcellular location">
    <subcellularLocation>
        <location evidence="1">Membrane</location>
        <topology evidence="1">Multi-pass membrane protein</topology>
    </subcellularLocation>
</comment>
<accession>A0A9P8PK64</accession>
<dbReference type="Proteomes" id="UP000769528">
    <property type="component" value="Unassembled WGS sequence"/>
</dbReference>
<feature type="transmembrane region" description="Helical" evidence="7">
    <location>
        <begin position="64"/>
        <end position="82"/>
    </location>
</feature>
<feature type="compositionally biased region" description="Polar residues" evidence="6">
    <location>
        <begin position="272"/>
        <end position="290"/>
    </location>
</feature>
<feature type="transmembrane region" description="Helical" evidence="7">
    <location>
        <begin position="445"/>
        <end position="471"/>
    </location>
</feature>
<dbReference type="OrthoDB" id="10262656at2759"/>
<feature type="transmembrane region" description="Helical" evidence="7">
    <location>
        <begin position="420"/>
        <end position="439"/>
    </location>
</feature>
<dbReference type="PANTHER" id="PTHR23504:SF15">
    <property type="entry name" value="MAJOR FACILITATOR SUPERFAMILY (MFS) PROFILE DOMAIN-CONTAINING PROTEIN"/>
    <property type="match status" value="1"/>
</dbReference>
<feature type="transmembrane region" description="Helical" evidence="7">
    <location>
        <begin position="389"/>
        <end position="408"/>
    </location>
</feature>
<keyword evidence="2" id="KW-0813">Transport</keyword>
<dbReference type="GO" id="GO:0022857">
    <property type="term" value="F:transmembrane transporter activity"/>
    <property type="evidence" value="ECO:0007669"/>
    <property type="project" value="InterPro"/>
</dbReference>
<dbReference type="InterPro" id="IPR020846">
    <property type="entry name" value="MFS_dom"/>
</dbReference>
<evidence type="ECO:0000256" key="7">
    <source>
        <dbReference type="SAM" id="Phobius"/>
    </source>
</evidence>
<evidence type="ECO:0000256" key="2">
    <source>
        <dbReference type="ARBA" id="ARBA00022448"/>
    </source>
</evidence>
<dbReference type="InterPro" id="IPR011701">
    <property type="entry name" value="MFS"/>
</dbReference>
<feature type="region of interest" description="Disordered" evidence="6">
    <location>
        <begin position="258"/>
        <end position="290"/>
    </location>
</feature>
<reference evidence="9" key="2">
    <citation type="submission" date="2021-01" db="EMBL/GenBank/DDBJ databases">
        <authorList>
            <person name="Schikora-Tamarit M.A."/>
        </authorList>
    </citation>
    <scope>NUCLEOTIDE SEQUENCE</scope>
    <source>
        <strain evidence="9">CBS6341</strain>
    </source>
</reference>
<keyword evidence="4 7" id="KW-1133">Transmembrane helix</keyword>
<feature type="transmembrane region" description="Helical" evidence="7">
    <location>
        <begin position="483"/>
        <end position="506"/>
    </location>
</feature>
<feature type="transmembrane region" description="Helical" evidence="7">
    <location>
        <begin position="117"/>
        <end position="138"/>
    </location>
</feature>
<feature type="transmembrane region" description="Helical" evidence="7">
    <location>
        <begin position="150"/>
        <end position="173"/>
    </location>
</feature>
<evidence type="ECO:0000256" key="4">
    <source>
        <dbReference type="ARBA" id="ARBA00022989"/>
    </source>
</evidence>
<feature type="transmembrane region" description="Helical" evidence="7">
    <location>
        <begin position="21"/>
        <end position="44"/>
    </location>
</feature>
<feature type="transmembrane region" description="Helical" evidence="7">
    <location>
        <begin position="193"/>
        <end position="214"/>
    </location>
</feature>
<evidence type="ECO:0000256" key="1">
    <source>
        <dbReference type="ARBA" id="ARBA00004141"/>
    </source>
</evidence>
<feature type="compositionally biased region" description="Acidic residues" evidence="6">
    <location>
        <begin position="258"/>
        <end position="271"/>
    </location>
</feature>
<protein>
    <recommendedName>
        <fullName evidence="8">Major facilitator superfamily (MFS) profile domain-containing protein</fullName>
    </recommendedName>
</protein>
<feature type="transmembrane region" description="Helical" evidence="7">
    <location>
        <begin position="512"/>
        <end position="531"/>
    </location>
</feature>
<organism evidence="9 10">
    <name type="scientific">Wickerhamomyces mucosus</name>
    <dbReference type="NCBI Taxonomy" id="1378264"/>
    <lineage>
        <taxon>Eukaryota</taxon>
        <taxon>Fungi</taxon>
        <taxon>Dikarya</taxon>
        <taxon>Ascomycota</taxon>
        <taxon>Saccharomycotina</taxon>
        <taxon>Saccharomycetes</taxon>
        <taxon>Phaffomycetales</taxon>
        <taxon>Wickerhamomycetaceae</taxon>
        <taxon>Wickerhamomyces</taxon>
    </lineage>
</organism>
<proteinExistence type="predicted"/>
<keyword evidence="3 7" id="KW-0812">Transmembrane</keyword>
<keyword evidence="10" id="KW-1185">Reference proteome</keyword>
<evidence type="ECO:0000313" key="9">
    <source>
        <dbReference type="EMBL" id="KAH3673658.1"/>
    </source>
</evidence>
<dbReference type="AlphaFoldDB" id="A0A9P8PK64"/>
<dbReference type="EMBL" id="JAEUBF010000949">
    <property type="protein sequence ID" value="KAH3673658.1"/>
    <property type="molecule type" value="Genomic_DNA"/>
</dbReference>
<evidence type="ECO:0000313" key="10">
    <source>
        <dbReference type="Proteomes" id="UP000769528"/>
    </source>
</evidence>
<evidence type="ECO:0000259" key="8">
    <source>
        <dbReference type="PROSITE" id="PS50850"/>
    </source>
</evidence>
<feature type="transmembrane region" description="Helical" evidence="7">
    <location>
        <begin position="329"/>
        <end position="346"/>
    </location>
</feature>
<dbReference type="Pfam" id="PF07690">
    <property type="entry name" value="MFS_1"/>
    <property type="match status" value="1"/>
</dbReference>
<evidence type="ECO:0000256" key="3">
    <source>
        <dbReference type="ARBA" id="ARBA00022692"/>
    </source>
</evidence>
<evidence type="ECO:0000256" key="5">
    <source>
        <dbReference type="ARBA" id="ARBA00023136"/>
    </source>
</evidence>